<proteinExistence type="predicted"/>
<reference evidence="1" key="1">
    <citation type="submission" date="2012-01" db="EMBL/GenBank/DDBJ databases">
        <authorList>
            <person name="Summers A.O."/>
            <person name="Wireman J."/>
            <person name="Sale K."/>
        </authorList>
    </citation>
    <scope>NUCLEOTIDE SEQUENCE</scope>
    <source>
        <strain evidence="1">J3-40</strain>
        <plasmid evidence="1">pJ340-69</plasmid>
    </source>
</reference>
<dbReference type="EMBL" id="JQ418528">
    <property type="protein sequence ID" value="AFK89281.1"/>
    <property type="molecule type" value="Genomic_DNA"/>
</dbReference>
<dbReference type="InterPro" id="IPR038461">
    <property type="entry name" value="Schlafen_AlbA_2_dom_sf"/>
</dbReference>
<sequence>MIANRWTPTTEEDIISSISGGTLRESHYLEVKQSANNSSIAATLASLAIDGGTFILGIEEVTDDKKNKSLNPKPLLTEGLPERIDQIARNSVEPSLIVRTRIIPSAQDSNHGYAVVVVPPSPVAPHMAGGKYYARGEASKHSLGDAEVLRYHQHRQQQLELGARLLQDEQERDYLPADKRSAGHIYIVAEPLMPVSQSMLEALVYNSTLFEIVVEGCVTAAETHPDPRRASNKVIRSNGTAFVSYAALGEGRTPNAEAHEDSVEGGLLDIEVTHTGGFRVYLGRGTDHYNGLDDKVIMDSNAVGYLQHLMSWIARLSEAINYGGAWTIGIRATGLRGLRSSRSIQRRFDNNYGAMDAETYQKVIMASLAEIQDTPNRVVKSLIGHYLRALGTEWHYSLERETAKN</sequence>
<dbReference type="AlphaFoldDB" id="I3W104"/>
<evidence type="ECO:0000313" key="1">
    <source>
        <dbReference type="EMBL" id="AFK89281.1"/>
    </source>
</evidence>
<name>I3W104_9MICC</name>
<keyword evidence="1" id="KW-0614">Plasmid</keyword>
<geneLocation type="plasmid" evidence="1">
    <name>pJ340-69</name>
</geneLocation>
<organism evidence="1">
    <name type="scientific">Arthrobacter sp. J3.40</name>
    <dbReference type="NCBI Taxonomy" id="347209"/>
    <lineage>
        <taxon>Bacteria</taxon>
        <taxon>Bacillati</taxon>
        <taxon>Actinomycetota</taxon>
        <taxon>Actinomycetes</taxon>
        <taxon>Micrococcales</taxon>
        <taxon>Micrococcaceae</taxon>
        <taxon>Arthrobacter</taxon>
    </lineage>
</organism>
<dbReference type="Gene3D" id="3.30.950.30">
    <property type="entry name" value="Schlafen, AAA domain"/>
    <property type="match status" value="1"/>
</dbReference>
<protein>
    <recommendedName>
        <fullName evidence="2">Schlafen AlbA-2 domain-containing protein</fullName>
    </recommendedName>
</protein>
<accession>I3W104</accession>
<dbReference type="RefSeq" id="WP_015061905.1">
    <property type="nucleotide sequence ID" value="NC_019330.1"/>
</dbReference>
<evidence type="ECO:0008006" key="2">
    <source>
        <dbReference type="Google" id="ProtNLM"/>
    </source>
</evidence>